<gene>
    <name evidence="2" type="ORF">CK203_071660</name>
</gene>
<organism evidence="2 3">
    <name type="scientific">Vitis vinifera</name>
    <name type="common">Grape</name>
    <dbReference type="NCBI Taxonomy" id="29760"/>
    <lineage>
        <taxon>Eukaryota</taxon>
        <taxon>Viridiplantae</taxon>
        <taxon>Streptophyta</taxon>
        <taxon>Embryophyta</taxon>
        <taxon>Tracheophyta</taxon>
        <taxon>Spermatophyta</taxon>
        <taxon>Magnoliopsida</taxon>
        <taxon>eudicotyledons</taxon>
        <taxon>Gunneridae</taxon>
        <taxon>Pentapetalae</taxon>
        <taxon>rosids</taxon>
        <taxon>Vitales</taxon>
        <taxon>Vitaceae</taxon>
        <taxon>Viteae</taxon>
        <taxon>Vitis</taxon>
    </lineage>
</organism>
<dbReference type="EMBL" id="QGNW01001124">
    <property type="protein sequence ID" value="RVW54871.1"/>
    <property type="molecule type" value="Genomic_DNA"/>
</dbReference>
<name>A0A438F4H0_VITVI</name>
<feature type="region of interest" description="Disordered" evidence="1">
    <location>
        <begin position="1"/>
        <end position="40"/>
    </location>
</feature>
<protein>
    <submittedName>
        <fullName evidence="2">Uncharacterized protein</fullName>
    </submittedName>
</protein>
<evidence type="ECO:0000256" key="1">
    <source>
        <dbReference type="SAM" id="MobiDB-lite"/>
    </source>
</evidence>
<accession>A0A438F4H0</accession>
<dbReference type="Proteomes" id="UP000288805">
    <property type="component" value="Unassembled WGS sequence"/>
</dbReference>
<proteinExistence type="predicted"/>
<evidence type="ECO:0000313" key="3">
    <source>
        <dbReference type="Proteomes" id="UP000288805"/>
    </source>
</evidence>
<sequence>MAADSYPQGISIPPDEGGFGSEDQTDQCSKEHPWMVMGLP</sequence>
<reference evidence="2 3" key="1">
    <citation type="journal article" date="2018" name="PLoS Genet.">
        <title>Population sequencing reveals clonal diversity and ancestral inbreeding in the grapevine cultivar Chardonnay.</title>
        <authorList>
            <person name="Roach M.J."/>
            <person name="Johnson D.L."/>
            <person name="Bohlmann J."/>
            <person name="van Vuuren H.J."/>
            <person name="Jones S.J."/>
            <person name="Pretorius I.S."/>
            <person name="Schmidt S.A."/>
            <person name="Borneman A.R."/>
        </authorList>
    </citation>
    <scope>NUCLEOTIDE SEQUENCE [LARGE SCALE GENOMIC DNA]</scope>
    <source>
        <strain evidence="3">cv. Chardonnay</strain>
        <tissue evidence="2">Leaf</tissue>
    </source>
</reference>
<comment type="caution">
    <text evidence="2">The sequence shown here is derived from an EMBL/GenBank/DDBJ whole genome shotgun (WGS) entry which is preliminary data.</text>
</comment>
<evidence type="ECO:0000313" key="2">
    <source>
        <dbReference type="EMBL" id="RVW54871.1"/>
    </source>
</evidence>
<dbReference type="AlphaFoldDB" id="A0A438F4H0"/>